<evidence type="ECO:0000313" key="8">
    <source>
        <dbReference type="EMBL" id="KAJ5580958.1"/>
    </source>
</evidence>
<dbReference type="Pfam" id="PF00083">
    <property type="entry name" value="Sugar_tr"/>
    <property type="match status" value="2"/>
</dbReference>
<keyword evidence="4 6" id="KW-1133">Transmembrane helix</keyword>
<comment type="caution">
    <text evidence="8">The sequence shown here is derived from an EMBL/GenBank/DDBJ whole genome shotgun (WGS) entry which is preliminary data.</text>
</comment>
<dbReference type="InterPro" id="IPR050360">
    <property type="entry name" value="MFS_Sugar_Transporters"/>
</dbReference>
<dbReference type="EMBL" id="JAQJAC010000006">
    <property type="protein sequence ID" value="KAJ5580958.1"/>
    <property type="molecule type" value="Genomic_DNA"/>
</dbReference>
<feature type="transmembrane region" description="Helical" evidence="6">
    <location>
        <begin position="464"/>
        <end position="482"/>
    </location>
</feature>
<dbReference type="SUPFAM" id="SSF103473">
    <property type="entry name" value="MFS general substrate transporter"/>
    <property type="match status" value="1"/>
</dbReference>
<keyword evidence="3 6" id="KW-0812">Transmembrane</keyword>
<feature type="transmembrane region" description="Helical" evidence="6">
    <location>
        <begin position="494"/>
        <end position="514"/>
    </location>
</feature>
<feature type="transmembrane region" description="Helical" evidence="6">
    <location>
        <begin position="151"/>
        <end position="168"/>
    </location>
</feature>
<comment type="similarity">
    <text evidence="2">Belongs to the major facilitator superfamily. Sugar transporter (TC 2.A.1.1) family.</text>
</comment>
<proteinExistence type="inferred from homology"/>
<dbReference type="AlphaFoldDB" id="A0AAD6DIP2"/>
<dbReference type="GO" id="GO:0005351">
    <property type="term" value="F:carbohydrate:proton symporter activity"/>
    <property type="evidence" value="ECO:0007669"/>
    <property type="project" value="TreeGrafter"/>
</dbReference>
<organism evidence="8 9">
    <name type="scientific">Penicillium hetheringtonii</name>
    <dbReference type="NCBI Taxonomy" id="911720"/>
    <lineage>
        <taxon>Eukaryota</taxon>
        <taxon>Fungi</taxon>
        <taxon>Dikarya</taxon>
        <taxon>Ascomycota</taxon>
        <taxon>Pezizomycotina</taxon>
        <taxon>Eurotiomycetes</taxon>
        <taxon>Eurotiomycetidae</taxon>
        <taxon>Eurotiales</taxon>
        <taxon>Aspergillaceae</taxon>
        <taxon>Penicillium</taxon>
    </lineage>
</organism>
<feature type="transmembrane region" description="Helical" evidence="6">
    <location>
        <begin position="50"/>
        <end position="70"/>
    </location>
</feature>
<feature type="domain" description="Major facilitator superfamily (MFS) profile" evidence="7">
    <location>
        <begin position="53"/>
        <end position="517"/>
    </location>
</feature>
<gene>
    <name evidence="8" type="ORF">N7450_007259</name>
</gene>
<keyword evidence="9" id="KW-1185">Reference proteome</keyword>
<dbReference type="Gene3D" id="1.20.1250.20">
    <property type="entry name" value="MFS general substrate transporter like domains"/>
    <property type="match status" value="1"/>
</dbReference>
<sequence>MAHIEPKQTEACLVEDVKEARDVLDVDARLQDLARKSPPFYRKRNLTTMYLLMVPGCLVPAVTLGFDGAMMNGLQAISTWNTYFQHPSGALLGVLTAILSLGAICGTPFISMVGDRWGRRMGIIFGSTIMAIGGIIQGSSVHIAMFLVSRFLIGFGLVFANACAPILIGELSHPKDRQVTTSLYQTSWYAGATLAAWTTFGTFQIPTQWAWRIPSLLQAAPALVQIVGVWFVPESPRWLVAVGRGEEAKAILTKYHAEGEENDELVELEYFEMKRVIEADLAANKMTWRALVSSPGHRRRLLLVVMLGVFSQWSGNGLVSFVFLLSVFFYPCNVPPRNLQVASLLTRYYLVRVLKTVGIADYKTENTLNGCLMIWSWITSVTSAFLAARIRRRTQFLISTSGMLAVFAAQTLCAGLFNTQNNKAAGLTVIAMLFLFYIFYNLGFNALLYSYPVEFLPYPIRAKGFSVLMFVGKASNFVNAMVNPIGLAAIGWKFYFVYVAWLVVEVSSVFFFFVETKGPSLEAIARQFDNL</sequence>
<dbReference type="PANTHER" id="PTHR48022">
    <property type="entry name" value="PLASTIDIC GLUCOSE TRANSPORTER 4"/>
    <property type="match status" value="1"/>
</dbReference>
<dbReference type="InterPro" id="IPR036259">
    <property type="entry name" value="MFS_trans_sf"/>
</dbReference>
<evidence type="ECO:0000313" key="9">
    <source>
        <dbReference type="Proteomes" id="UP001216150"/>
    </source>
</evidence>
<dbReference type="InterPro" id="IPR020846">
    <property type="entry name" value="MFS_dom"/>
</dbReference>
<dbReference type="PANTHER" id="PTHR48022:SF64">
    <property type="entry name" value="MAJOR FACILITATOR SUPERFAMILY (MFS) PROFILE DOMAIN-CONTAINING PROTEIN"/>
    <property type="match status" value="1"/>
</dbReference>
<protein>
    <recommendedName>
        <fullName evidence="7">Major facilitator superfamily (MFS) profile domain-containing protein</fullName>
    </recommendedName>
</protein>
<dbReference type="GO" id="GO:0016020">
    <property type="term" value="C:membrane"/>
    <property type="evidence" value="ECO:0007669"/>
    <property type="project" value="UniProtKB-SubCell"/>
</dbReference>
<accession>A0AAD6DIP2</accession>
<keyword evidence="5 6" id="KW-0472">Membrane</keyword>
<evidence type="ECO:0000256" key="1">
    <source>
        <dbReference type="ARBA" id="ARBA00004141"/>
    </source>
</evidence>
<dbReference type="Proteomes" id="UP001216150">
    <property type="component" value="Unassembled WGS sequence"/>
</dbReference>
<feature type="transmembrane region" description="Helical" evidence="6">
    <location>
        <begin position="372"/>
        <end position="390"/>
    </location>
</feature>
<evidence type="ECO:0000256" key="6">
    <source>
        <dbReference type="SAM" id="Phobius"/>
    </source>
</evidence>
<feature type="transmembrane region" description="Helical" evidence="6">
    <location>
        <begin position="397"/>
        <end position="417"/>
    </location>
</feature>
<evidence type="ECO:0000256" key="3">
    <source>
        <dbReference type="ARBA" id="ARBA00022692"/>
    </source>
</evidence>
<evidence type="ECO:0000259" key="7">
    <source>
        <dbReference type="PROSITE" id="PS50850"/>
    </source>
</evidence>
<dbReference type="FunFam" id="1.20.1250.20:FF:000117">
    <property type="entry name" value="MFS hexose transporter"/>
    <property type="match status" value="1"/>
</dbReference>
<feature type="transmembrane region" description="Helical" evidence="6">
    <location>
        <begin position="90"/>
        <end position="110"/>
    </location>
</feature>
<name>A0AAD6DIP2_9EURO</name>
<evidence type="ECO:0000256" key="5">
    <source>
        <dbReference type="ARBA" id="ARBA00023136"/>
    </source>
</evidence>
<evidence type="ECO:0000256" key="4">
    <source>
        <dbReference type="ARBA" id="ARBA00022989"/>
    </source>
</evidence>
<comment type="subcellular location">
    <subcellularLocation>
        <location evidence="1">Membrane</location>
        <topology evidence="1">Multi-pass membrane protein</topology>
    </subcellularLocation>
</comment>
<feature type="transmembrane region" description="Helical" evidence="6">
    <location>
        <begin position="429"/>
        <end position="452"/>
    </location>
</feature>
<reference evidence="8 9" key="1">
    <citation type="journal article" date="2023" name="IMA Fungus">
        <title>Comparative genomic study of the Penicillium genus elucidates a diverse pangenome and 15 lateral gene transfer events.</title>
        <authorList>
            <person name="Petersen C."/>
            <person name="Sorensen T."/>
            <person name="Nielsen M.R."/>
            <person name="Sondergaard T.E."/>
            <person name="Sorensen J.L."/>
            <person name="Fitzpatrick D.A."/>
            <person name="Frisvad J.C."/>
            <person name="Nielsen K.L."/>
        </authorList>
    </citation>
    <scope>NUCLEOTIDE SEQUENCE [LARGE SCALE GENOMIC DNA]</scope>
    <source>
        <strain evidence="8 9">IBT 29057</strain>
    </source>
</reference>
<dbReference type="InterPro" id="IPR005828">
    <property type="entry name" value="MFS_sugar_transport-like"/>
</dbReference>
<dbReference type="PROSITE" id="PS50850">
    <property type="entry name" value="MFS"/>
    <property type="match status" value="1"/>
</dbReference>
<feature type="transmembrane region" description="Helical" evidence="6">
    <location>
        <begin position="122"/>
        <end position="145"/>
    </location>
</feature>
<feature type="transmembrane region" description="Helical" evidence="6">
    <location>
        <begin position="301"/>
        <end position="330"/>
    </location>
</feature>
<evidence type="ECO:0000256" key="2">
    <source>
        <dbReference type="ARBA" id="ARBA00010992"/>
    </source>
</evidence>